<organism evidence="2 3">
    <name type="scientific">Microbacterium suwonense</name>
    <dbReference type="NCBI Taxonomy" id="683047"/>
    <lineage>
        <taxon>Bacteria</taxon>
        <taxon>Bacillati</taxon>
        <taxon>Actinomycetota</taxon>
        <taxon>Actinomycetes</taxon>
        <taxon>Micrococcales</taxon>
        <taxon>Microbacteriaceae</taxon>
        <taxon>Microbacterium</taxon>
    </lineage>
</organism>
<keyword evidence="1" id="KW-0812">Transmembrane</keyword>
<feature type="transmembrane region" description="Helical" evidence="1">
    <location>
        <begin position="55"/>
        <end position="78"/>
    </location>
</feature>
<gene>
    <name evidence="2" type="ORF">GCM10025863_31960</name>
</gene>
<feature type="transmembrane region" description="Helical" evidence="1">
    <location>
        <begin position="90"/>
        <end position="121"/>
    </location>
</feature>
<keyword evidence="1" id="KW-1133">Transmembrane helix</keyword>
<feature type="transmembrane region" description="Helical" evidence="1">
    <location>
        <begin position="15"/>
        <end position="43"/>
    </location>
</feature>
<feature type="transmembrane region" description="Helical" evidence="1">
    <location>
        <begin position="127"/>
        <end position="146"/>
    </location>
</feature>
<dbReference type="EMBL" id="AP027728">
    <property type="protein sequence ID" value="BDZ40582.1"/>
    <property type="molecule type" value="Genomic_DNA"/>
</dbReference>
<accession>A0ABM8FXW4</accession>
<evidence type="ECO:0000256" key="1">
    <source>
        <dbReference type="SAM" id="Phobius"/>
    </source>
</evidence>
<proteinExistence type="predicted"/>
<keyword evidence="3" id="KW-1185">Reference proteome</keyword>
<name>A0ABM8FXW4_9MICO</name>
<sequence>MTTTRDPHEMPSSGVSAFLALVIGFVLFAALGILGLGMLSFFADVDILDVPGLEWWPGIVGMIAAIGAFAWMLWPALVRERPSFLSIMPVALIAAVAHVFVVAACALLGGAGMASALTAVAQLVTRGSSGVLMASALIAAWVAIALRRTRGSAPSWPWEHQDTE</sequence>
<protein>
    <submittedName>
        <fullName evidence="2">Uncharacterized protein</fullName>
    </submittedName>
</protein>
<evidence type="ECO:0000313" key="2">
    <source>
        <dbReference type="EMBL" id="BDZ40582.1"/>
    </source>
</evidence>
<dbReference type="RefSeq" id="WP_286301138.1">
    <property type="nucleotide sequence ID" value="NZ_AP027728.1"/>
</dbReference>
<evidence type="ECO:0000313" key="3">
    <source>
        <dbReference type="Proteomes" id="UP001321543"/>
    </source>
</evidence>
<reference evidence="3" key="1">
    <citation type="journal article" date="2019" name="Int. J. Syst. Evol. Microbiol.">
        <title>The Global Catalogue of Microorganisms (GCM) 10K type strain sequencing project: providing services to taxonomists for standard genome sequencing and annotation.</title>
        <authorList>
            <consortium name="The Broad Institute Genomics Platform"/>
            <consortium name="The Broad Institute Genome Sequencing Center for Infectious Disease"/>
            <person name="Wu L."/>
            <person name="Ma J."/>
        </authorList>
    </citation>
    <scope>NUCLEOTIDE SEQUENCE [LARGE SCALE GENOMIC DNA]</scope>
    <source>
        <strain evidence="3">NBRC 106310</strain>
    </source>
</reference>
<keyword evidence="1" id="KW-0472">Membrane</keyword>
<dbReference type="Proteomes" id="UP001321543">
    <property type="component" value="Chromosome"/>
</dbReference>